<comment type="PTM">
    <text evidence="6">Topaquinone (TPQ) is generated by copper-dependent autoxidation of a specific tyrosyl residue.</text>
</comment>
<organism evidence="8 9">
    <name type="scientific">Rotaria socialis</name>
    <dbReference type="NCBI Taxonomy" id="392032"/>
    <lineage>
        <taxon>Eukaryota</taxon>
        <taxon>Metazoa</taxon>
        <taxon>Spiralia</taxon>
        <taxon>Gnathifera</taxon>
        <taxon>Rotifera</taxon>
        <taxon>Eurotatoria</taxon>
        <taxon>Bdelloidea</taxon>
        <taxon>Philodinida</taxon>
        <taxon>Philodinidae</taxon>
        <taxon>Rotaria</taxon>
    </lineage>
</organism>
<proteinExistence type="inferred from homology"/>
<feature type="non-terminal residue" evidence="8">
    <location>
        <position position="74"/>
    </location>
</feature>
<dbReference type="InterPro" id="IPR000269">
    <property type="entry name" value="Cu_amine_oxidase"/>
</dbReference>
<dbReference type="AlphaFoldDB" id="A0A821JTC7"/>
<reference evidence="8" key="1">
    <citation type="submission" date="2021-02" db="EMBL/GenBank/DDBJ databases">
        <authorList>
            <person name="Nowell W R."/>
        </authorList>
    </citation>
    <scope>NUCLEOTIDE SEQUENCE</scope>
</reference>
<dbReference type="EC" id="1.4.3.-" evidence="6"/>
<evidence type="ECO:0000313" key="8">
    <source>
        <dbReference type="EMBL" id="CAF4725229.1"/>
    </source>
</evidence>
<dbReference type="Gene3D" id="2.70.98.20">
    <property type="entry name" value="Copper amine oxidase, catalytic domain"/>
    <property type="match status" value="1"/>
</dbReference>
<gene>
    <name evidence="8" type="ORF">TSG867_LOCUS34188</name>
</gene>
<keyword evidence="5 6" id="KW-0186">Copper</keyword>
<dbReference type="Proteomes" id="UP000663862">
    <property type="component" value="Unassembled WGS sequence"/>
</dbReference>
<dbReference type="GO" id="GO:0008131">
    <property type="term" value="F:primary methylamine oxidase activity"/>
    <property type="evidence" value="ECO:0007669"/>
    <property type="project" value="InterPro"/>
</dbReference>
<evidence type="ECO:0000313" key="9">
    <source>
        <dbReference type="Proteomes" id="UP000663862"/>
    </source>
</evidence>
<dbReference type="GO" id="GO:0005507">
    <property type="term" value="F:copper ion binding"/>
    <property type="evidence" value="ECO:0007669"/>
    <property type="project" value="InterPro"/>
</dbReference>
<evidence type="ECO:0000256" key="1">
    <source>
        <dbReference type="ARBA" id="ARBA00007983"/>
    </source>
</evidence>
<comment type="similarity">
    <text evidence="1 6">Belongs to the copper/topaquinone oxidase family.</text>
</comment>
<sequence length="74" mass="8789">GLRPVVDLNTMEVIRIEIYNHYPIPYLNFNYTSDRVKKLRDDIRPFEIIQPEGPSFQTDGNQVSWQKWSFVVGF</sequence>
<accession>A0A821JTC7</accession>
<keyword evidence="3 6" id="KW-0801">TPQ</keyword>
<protein>
    <recommendedName>
        <fullName evidence="6">Amine oxidase</fullName>
        <ecNumber evidence="6">1.4.3.-</ecNumber>
    </recommendedName>
</protein>
<feature type="non-terminal residue" evidence="8">
    <location>
        <position position="1"/>
    </location>
</feature>
<keyword evidence="2 6" id="KW-0479">Metal-binding</keyword>
<evidence type="ECO:0000256" key="3">
    <source>
        <dbReference type="ARBA" id="ARBA00022772"/>
    </source>
</evidence>
<evidence type="ECO:0000256" key="5">
    <source>
        <dbReference type="ARBA" id="ARBA00023008"/>
    </source>
</evidence>
<dbReference type="PANTHER" id="PTHR10638">
    <property type="entry name" value="COPPER AMINE OXIDASE"/>
    <property type="match status" value="1"/>
</dbReference>
<name>A0A821JTC7_9BILA</name>
<dbReference type="SUPFAM" id="SSF49998">
    <property type="entry name" value="Amine oxidase catalytic domain"/>
    <property type="match status" value="1"/>
</dbReference>
<comment type="caution">
    <text evidence="8">The sequence shown here is derived from an EMBL/GenBank/DDBJ whole genome shotgun (WGS) entry which is preliminary data.</text>
</comment>
<dbReference type="Pfam" id="PF01179">
    <property type="entry name" value="Cu_amine_oxid"/>
    <property type="match status" value="1"/>
</dbReference>
<dbReference type="GO" id="GO:0048038">
    <property type="term" value="F:quinone binding"/>
    <property type="evidence" value="ECO:0007669"/>
    <property type="project" value="InterPro"/>
</dbReference>
<dbReference type="EMBL" id="CAJOBQ010015927">
    <property type="protein sequence ID" value="CAF4725229.1"/>
    <property type="molecule type" value="Genomic_DNA"/>
</dbReference>
<dbReference type="InterPro" id="IPR016182">
    <property type="entry name" value="Cu_amine_oxidase_N-reg"/>
</dbReference>
<feature type="domain" description="Copper amine oxidase catalytic" evidence="7">
    <location>
        <begin position="47"/>
        <end position="74"/>
    </location>
</feature>
<evidence type="ECO:0000259" key="7">
    <source>
        <dbReference type="Pfam" id="PF01179"/>
    </source>
</evidence>
<dbReference type="InterPro" id="IPR036460">
    <property type="entry name" value="Cu_amine_oxidase_C_sf"/>
</dbReference>
<evidence type="ECO:0000256" key="2">
    <source>
        <dbReference type="ARBA" id="ARBA00022723"/>
    </source>
</evidence>
<evidence type="ECO:0000256" key="4">
    <source>
        <dbReference type="ARBA" id="ARBA00023002"/>
    </source>
</evidence>
<evidence type="ECO:0000256" key="6">
    <source>
        <dbReference type="RuleBase" id="RU000672"/>
    </source>
</evidence>
<dbReference type="SUPFAM" id="SSF54416">
    <property type="entry name" value="Amine oxidase N-terminal region"/>
    <property type="match status" value="1"/>
</dbReference>
<keyword evidence="4 6" id="KW-0560">Oxidoreductase</keyword>
<dbReference type="InterPro" id="IPR015798">
    <property type="entry name" value="Cu_amine_oxidase_C"/>
</dbReference>
<dbReference type="GO" id="GO:0009308">
    <property type="term" value="P:amine metabolic process"/>
    <property type="evidence" value="ECO:0007669"/>
    <property type="project" value="UniProtKB-UniRule"/>
</dbReference>
<comment type="cofactor">
    <cofactor evidence="6">
        <name>Cu cation</name>
        <dbReference type="ChEBI" id="CHEBI:23378"/>
    </cofactor>
    <text evidence="6">Contains 1 topaquinone per subunit.</text>
</comment>